<dbReference type="EMBL" id="JANUHB010000005">
    <property type="protein sequence ID" value="MCS0810110.1"/>
    <property type="molecule type" value="Genomic_DNA"/>
</dbReference>
<sequence>MQMFERLILEDADKDLFKSVRALKDSEWSTDFTEIVSLRRRLLILQKWRCAYCQNPIQADENGHRELDHILPKGASPWNSPAKRVSNQFDDRRHTNGYPNFRFEPRNLVIACKVCNNNKGTFDALKDRRRSIVRYPSAARVLWVSPHEHSYSDHVRLNTSCWTYTELTDEGKYLIETCKLSDINNLTELCKLRASALMARADGFPHEVRTLANSISTKTQSIEASVDVLIEKYPGLDRTEANDLLKITANSMKSIDLAELEKANRVLRAATLRLGGGT</sequence>
<gene>
    <name evidence="2" type="ORF">NX774_19475</name>
</gene>
<dbReference type="RefSeq" id="WP_258823937.1">
    <property type="nucleotide sequence ID" value="NZ_JANUHB010000005.1"/>
</dbReference>
<comment type="caution">
    <text evidence="2">The sequence shown here is derived from an EMBL/GenBank/DDBJ whole genome shotgun (WGS) entry which is preliminary data.</text>
</comment>
<feature type="domain" description="HNH nuclease" evidence="1">
    <location>
        <begin position="39"/>
        <end position="117"/>
    </location>
</feature>
<dbReference type="SMART" id="SM00507">
    <property type="entry name" value="HNHc"/>
    <property type="match status" value="1"/>
</dbReference>
<evidence type="ECO:0000313" key="2">
    <source>
        <dbReference type="EMBL" id="MCS0810110.1"/>
    </source>
</evidence>
<reference evidence="2 3" key="1">
    <citation type="submission" date="2022-08" db="EMBL/GenBank/DDBJ databases">
        <title>Reclassification of Massilia species as members of the genera Telluria, Duganella, Pseudoduganella, Mokoshia gen. nov. and Zemynaea gen. nov. using orthogonal and non-orthogonal genome-based approaches.</title>
        <authorList>
            <person name="Bowman J.P."/>
        </authorList>
    </citation>
    <scope>NUCLEOTIDE SEQUENCE [LARGE SCALE GENOMIC DNA]</scope>
    <source>
        <strain evidence="2 3">JCM 31605</strain>
    </source>
</reference>
<dbReference type="Proteomes" id="UP001206126">
    <property type="component" value="Unassembled WGS sequence"/>
</dbReference>
<dbReference type="InterPro" id="IPR003615">
    <property type="entry name" value="HNH_nuc"/>
</dbReference>
<accession>A0ABT2DFK2</accession>
<keyword evidence="3" id="KW-1185">Reference proteome</keyword>
<protein>
    <recommendedName>
        <fullName evidence="1">HNH nuclease domain-containing protein</fullName>
    </recommendedName>
</protein>
<evidence type="ECO:0000313" key="3">
    <source>
        <dbReference type="Proteomes" id="UP001206126"/>
    </source>
</evidence>
<dbReference type="Gene3D" id="1.10.30.50">
    <property type="match status" value="1"/>
</dbReference>
<name>A0ABT2DFK2_9BURK</name>
<evidence type="ECO:0000259" key="1">
    <source>
        <dbReference type="SMART" id="SM00507"/>
    </source>
</evidence>
<proteinExistence type="predicted"/>
<organism evidence="2 3">
    <name type="scientific">Massilia agilis</name>
    <dbReference type="NCBI Taxonomy" id="1811226"/>
    <lineage>
        <taxon>Bacteria</taxon>
        <taxon>Pseudomonadati</taxon>
        <taxon>Pseudomonadota</taxon>
        <taxon>Betaproteobacteria</taxon>
        <taxon>Burkholderiales</taxon>
        <taxon>Oxalobacteraceae</taxon>
        <taxon>Telluria group</taxon>
        <taxon>Massilia</taxon>
    </lineage>
</organism>